<dbReference type="AlphaFoldDB" id="T1CIY2"/>
<gene>
    <name evidence="1" type="ORF">B1A_16438</name>
    <name evidence="2" type="ORF">B1B_05888</name>
</gene>
<dbReference type="EMBL" id="AUZX01012085">
    <property type="protein sequence ID" value="EQD40448.1"/>
    <property type="molecule type" value="Genomic_DNA"/>
</dbReference>
<name>T1CIY2_9ZZZZ</name>
<sequence>MRVYVSLFGAFRQYHSEDHIEIDVIEGARIADLRHTLEAYGQAHWPAFRAGLLRVSSFASDTTLLRDGDFVPTGGRIAILPPVSGG</sequence>
<organism evidence="2">
    <name type="scientific">mine drainage metagenome</name>
    <dbReference type="NCBI Taxonomy" id="410659"/>
    <lineage>
        <taxon>unclassified sequences</taxon>
        <taxon>metagenomes</taxon>
        <taxon>ecological metagenomes</taxon>
    </lineage>
</organism>
<evidence type="ECO:0000313" key="1">
    <source>
        <dbReference type="EMBL" id="EQD40448.1"/>
    </source>
</evidence>
<dbReference type="Pfam" id="PF02597">
    <property type="entry name" value="ThiS"/>
    <property type="match status" value="1"/>
</dbReference>
<reference evidence="2" key="2">
    <citation type="journal article" date="2014" name="ISME J.">
        <title>Microbial stratification in low pH oxic and suboxic macroscopic growths along an acid mine drainage.</title>
        <authorList>
            <person name="Mendez-Garcia C."/>
            <person name="Mesa V."/>
            <person name="Sprenger R.R."/>
            <person name="Richter M."/>
            <person name="Diez M.S."/>
            <person name="Solano J."/>
            <person name="Bargiela R."/>
            <person name="Golyshina O.V."/>
            <person name="Manteca A."/>
            <person name="Ramos J.L."/>
            <person name="Gallego J.R."/>
            <person name="Llorente I."/>
            <person name="Martins Dos Santos V.A."/>
            <person name="Jensen O.N."/>
            <person name="Pelaez A.I."/>
            <person name="Sanchez J."/>
            <person name="Ferrer M."/>
        </authorList>
    </citation>
    <scope>NUCLEOTIDE SEQUENCE</scope>
</reference>
<reference evidence="2" key="1">
    <citation type="submission" date="2013-08" db="EMBL/GenBank/DDBJ databases">
        <authorList>
            <person name="Mendez C."/>
            <person name="Richter M."/>
            <person name="Ferrer M."/>
            <person name="Sanchez J."/>
        </authorList>
    </citation>
    <scope>NUCLEOTIDE SEQUENCE</scope>
</reference>
<dbReference type="InterPro" id="IPR012675">
    <property type="entry name" value="Beta-grasp_dom_sf"/>
</dbReference>
<dbReference type="InterPro" id="IPR003749">
    <property type="entry name" value="ThiS/MoaD-like"/>
</dbReference>
<protein>
    <submittedName>
        <fullName evidence="2">Thiamine S protein</fullName>
    </submittedName>
</protein>
<dbReference type="SUPFAM" id="SSF54285">
    <property type="entry name" value="MoaD/ThiS"/>
    <property type="match status" value="1"/>
</dbReference>
<evidence type="ECO:0000313" key="2">
    <source>
        <dbReference type="EMBL" id="EQD67570.1"/>
    </source>
</evidence>
<dbReference type="InterPro" id="IPR016155">
    <property type="entry name" value="Mopterin_synth/thiamin_S_b"/>
</dbReference>
<dbReference type="EMBL" id="AUZY01003737">
    <property type="protein sequence ID" value="EQD67570.1"/>
    <property type="molecule type" value="Genomic_DNA"/>
</dbReference>
<dbReference type="Gene3D" id="3.10.20.30">
    <property type="match status" value="1"/>
</dbReference>
<comment type="caution">
    <text evidence="2">The sequence shown here is derived from an EMBL/GenBank/DDBJ whole genome shotgun (WGS) entry which is preliminary data.</text>
</comment>
<accession>T1CIY2</accession>
<proteinExistence type="predicted"/>